<reference evidence="7 8" key="1">
    <citation type="journal article" date="2018" name="J. Allergy Clin. Immunol.">
        <title>High-quality assembly of Dermatophagoides pteronyssinus genome and transcriptome reveals a wide range of novel allergens.</title>
        <authorList>
            <person name="Liu X.Y."/>
            <person name="Yang K.Y."/>
            <person name="Wang M.Q."/>
            <person name="Kwok J.S."/>
            <person name="Zeng X."/>
            <person name="Yang Z."/>
            <person name="Xiao X.J."/>
            <person name="Lau C.P."/>
            <person name="Li Y."/>
            <person name="Huang Z.M."/>
            <person name="Ba J.G."/>
            <person name="Yim A.K."/>
            <person name="Ouyang C.Y."/>
            <person name="Ngai S.M."/>
            <person name="Chan T.F."/>
            <person name="Leung E.L."/>
            <person name="Liu L."/>
            <person name="Liu Z.G."/>
            <person name="Tsui S.K."/>
        </authorList>
    </citation>
    <scope>NUCLEOTIDE SEQUENCE [LARGE SCALE GENOMIC DNA]</scope>
    <source>
        <strain evidence="7">Derp</strain>
    </source>
</reference>
<dbReference type="CDD" id="cd16662">
    <property type="entry name" value="RING-Ubox2_NOSIP"/>
    <property type="match status" value="1"/>
</dbReference>
<reference evidence="7 8" key="2">
    <citation type="journal article" date="2022" name="Mol. Biol. Evol.">
        <title>Comparative Genomics Reveals Insights into the Divergent Evolution of Astigmatic Mites and Household Pest Adaptations.</title>
        <authorList>
            <person name="Xiong Q."/>
            <person name="Wan A.T."/>
            <person name="Liu X."/>
            <person name="Fung C.S."/>
            <person name="Xiao X."/>
            <person name="Malainual N."/>
            <person name="Hou J."/>
            <person name="Wang L."/>
            <person name="Wang M."/>
            <person name="Yang K.Y."/>
            <person name="Cui Y."/>
            <person name="Leung E.L."/>
            <person name="Nong W."/>
            <person name="Shin S.K."/>
            <person name="Au S.W."/>
            <person name="Jeong K.Y."/>
            <person name="Chew F.T."/>
            <person name="Hui J.H."/>
            <person name="Leung T.F."/>
            <person name="Tungtrongchitr A."/>
            <person name="Zhong N."/>
            <person name="Liu Z."/>
            <person name="Tsui S.K."/>
        </authorList>
    </citation>
    <scope>NUCLEOTIDE SEQUENCE [LARGE SCALE GENOMIC DNA]</scope>
    <source>
        <strain evidence="7">Derp</strain>
    </source>
</reference>
<feature type="domain" description="Nitric oxide synthase-interacting protein zinc-finger" evidence="6">
    <location>
        <begin position="4"/>
        <end position="78"/>
    </location>
</feature>
<keyword evidence="3 4" id="KW-0539">Nucleus</keyword>
<evidence type="ECO:0000256" key="3">
    <source>
        <dbReference type="ARBA" id="ARBA00023242"/>
    </source>
</evidence>
<dbReference type="CDD" id="cd16661">
    <property type="entry name" value="RING-Ubox1_NOSIP"/>
    <property type="match status" value="1"/>
</dbReference>
<comment type="subcellular location">
    <subcellularLocation>
        <location evidence="1 4">Nucleus</location>
    </subcellularLocation>
</comment>
<evidence type="ECO:0000256" key="4">
    <source>
        <dbReference type="PIRNR" id="PIRNR023577"/>
    </source>
</evidence>
<name>A0ABQ8JA18_DERPT</name>
<keyword evidence="8" id="KW-1185">Reference proteome</keyword>
<protein>
    <recommendedName>
        <fullName evidence="4">Nitric oxide synthase-interacting protein homolog</fullName>
    </recommendedName>
</protein>
<sequence>MTRHAKNNTASSVYSYHERQRDNQSSGYGTKHKRLNKDSVKDFNACNLSLQPCRNPVITPDGYLYDKEAILEYIIRQKAKILRDIKRYEKEKQKDEQRIKESMEEDNVRKAEKFSNQETMKILGTDNVEQQQQPCSSSQSSSVSNMNNGNDKQLPSFWIPNLTPSTEDRTKKPDTIVRCPISGKPLKANRLIDVKFTLTDPKCTDPYRATYKCAVSGDILTNSSRCVVLKTSGSVITEECLEKIIKKDMIDPINDKPIKESDIIPLQRGGTGYASANELEAKLHRPVMSA</sequence>
<evidence type="ECO:0000256" key="5">
    <source>
        <dbReference type="SAM" id="MobiDB-lite"/>
    </source>
</evidence>
<gene>
    <name evidence="7" type="ORF">DERP_010625</name>
</gene>
<dbReference type="InterPro" id="IPR016818">
    <property type="entry name" value="NOSIP"/>
</dbReference>
<evidence type="ECO:0000313" key="7">
    <source>
        <dbReference type="EMBL" id="KAH9419413.1"/>
    </source>
</evidence>
<feature type="region of interest" description="Disordered" evidence="5">
    <location>
        <begin position="90"/>
        <end position="157"/>
    </location>
</feature>
<evidence type="ECO:0000313" key="8">
    <source>
        <dbReference type="Proteomes" id="UP000887458"/>
    </source>
</evidence>
<dbReference type="Proteomes" id="UP000887458">
    <property type="component" value="Unassembled WGS sequence"/>
</dbReference>
<dbReference type="PANTHER" id="PTHR13063">
    <property type="entry name" value="ENOS INTERACTING PROTEIN"/>
    <property type="match status" value="1"/>
</dbReference>
<dbReference type="PANTHER" id="PTHR13063:SF10">
    <property type="entry name" value="NITRIC OXIDE SYNTHASE-INTERACTING PROTEIN"/>
    <property type="match status" value="1"/>
</dbReference>
<dbReference type="Pfam" id="PF15906">
    <property type="entry name" value="zf-NOSIP"/>
    <property type="match status" value="1"/>
</dbReference>
<feature type="compositionally biased region" description="Low complexity" evidence="5">
    <location>
        <begin position="130"/>
        <end position="144"/>
    </location>
</feature>
<accession>A0ABQ8JA18</accession>
<dbReference type="InterPro" id="IPR013083">
    <property type="entry name" value="Znf_RING/FYVE/PHD"/>
</dbReference>
<dbReference type="InterPro" id="IPR031790">
    <property type="entry name" value="Znf-NOSIP"/>
</dbReference>
<feature type="region of interest" description="Disordered" evidence="5">
    <location>
        <begin position="1"/>
        <end position="34"/>
    </location>
</feature>
<dbReference type="PIRSF" id="PIRSF023577">
    <property type="entry name" value="ENOS_interacting"/>
    <property type="match status" value="1"/>
</dbReference>
<evidence type="ECO:0000256" key="1">
    <source>
        <dbReference type="ARBA" id="ARBA00004123"/>
    </source>
</evidence>
<dbReference type="EMBL" id="NJHN03000059">
    <property type="protein sequence ID" value="KAH9419413.1"/>
    <property type="molecule type" value="Genomic_DNA"/>
</dbReference>
<feature type="compositionally biased region" description="Basic and acidic residues" evidence="5">
    <location>
        <begin position="90"/>
        <end position="115"/>
    </location>
</feature>
<comment type="similarity">
    <text evidence="2 4">Belongs to the NOSIP family.</text>
</comment>
<evidence type="ECO:0000259" key="6">
    <source>
        <dbReference type="Pfam" id="PF15906"/>
    </source>
</evidence>
<dbReference type="Gene3D" id="3.30.40.10">
    <property type="entry name" value="Zinc/RING finger domain, C3HC4 (zinc finger)"/>
    <property type="match status" value="2"/>
</dbReference>
<comment type="caution">
    <text evidence="7">The sequence shown here is derived from an EMBL/GenBank/DDBJ whole genome shotgun (WGS) entry which is preliminary data.</text>
</comment>
<dbReference type="SUPFAM" id="SSF57850">
    <property type="entry name" value="RING/U-box"/>
    <property type="match status" value="2"/>
</dbReference>
<evidence type="ECO:0000256" key="2">
    <source>
        <dbReference type="ARBA" id="ARBA00008126"/>
    </source>
</evidence>
<proteinExistence type="inferred from homology"/>
<organism evidence="7 8">
    <name type="scientific">Dermatophagoides pteronyssinus</name>
    <name type="common">European house dust mite</name>
    <dbReference type="NCBI Taxonomy" id="6956"/>
    <lineage>
        <taxon>Eukaryota</taxon>
        <taxon>Metazoa</taxon>
        <taxon>Ecdysozoa</taxon>
        <taxon>Arthropoda</taxon>
        <taxon>Chelicerata</taxon>
        <taxon>Arachnida</taxon>
        <taxon>Acari</taxon>
        <taxon>Acariformes</taxon>
        <taxon>Sarcoptiformes</taxon>
        <taxon>Astigmata</taxon>
        <taxon>Psoroptidia</taxon>
        <taxon>Analgoidea</taxon>
        <taxon>Pyroglyphidae</taxon>
        <taxon>Dermatophagoidinae</taxon>
        <taxon>Dermatophagoides</taxon>
    </lineage>
</organism>